<feature type="region of interest" description="Disordered" evidence="2">
    <location>
        <begin position="221"/>
        <end position="248"/>
    </location>
</feature>
<reference evidence="4 5" key="1">
    <citation type="journal article" date="2019" name="Int. J. Syst. Evol. Microbiol.">
        <title>The Global Catalogue of Microorganisms (GCM) 10K type strain sequencing project: providing services to taxonomists for standard genome sequencing and annotation.</title>
        <authorList>
            <consortium name="The Broad Institute Genomics Platform"/>
            <consortium name="The Broad Institute Genome Sequencing Center for Infectious Disease"/>
            <person name="Wu L."/>
            <person name="Ma J."/>
        </authorList>
    </citation>
    <scope>NUCLEOTIDE SEQUENCE [LARGE SCALE GENOMIC DNA]</scope>
    <source>
        <strain evidence="4 5">Q85</strain>
    </source>
</reference>
<dbReference type="RefSeq" id="WP_267662997.1">
    <property type="nucleotide sequence ID" value="NZ_JAODIX010000017.1"/>
</dbReference>
<name>A0ABD5Y9I3_9EURY</name>
<feature type="coiled-coil region" evidence="1">
    <location>
        <begin position="166"/>
        <end position="193"/>
    </location>
</feature>
<accession>A0ABD5Y9I3</accession>
<keyword evidence="4" id="KW-0378">Hydrolase</keyword>
<organism evidence="4 5">
    <name type="scientific">Halorubrum yunnanense</name>
    <dbReference type="NCBI Taxonomy" id="1526162"/>
    <lineage>
        <taxon>Archaea</taxon>
        <taxon>Methanobacteriati</taxon>
        <taxon>Methanobacteriota</taxon>
        <taxon>Stenosarchaea group</taxon>
        <taxon>Halobacteria</taxon>
        <taxon>Halobacteriales</taxon>
        <taxon>Haloferacaceae</taxon>
        <taxon>Halorubrum</taxon>
    </lineage>
</organism>
<evidence type="ECO:0000256" key="1">
    <source>
        <dbReference type="SAM" id="Coils"/>
    </source>
</evidence>
<feature type="compositionally biased region" description="Polar residues" evidence="2">
    <location>
        <begin position="227"/>
        <end position="239"/>
    </location>
</feature>
<feature type="domain" description="Type I restriction enzyme R protein N-terminal" evidence="3">
    <location>
        <begin position="48"/>
        <end position="121"/>
    </location>
</feature>
<dbReference type="GO" id="GO:0009035">
    <property type="term" value="F:type I site-specific deoxyribonuclease activity"/>
    <property type="evidence" value="ECO:0007669"/>
    <property type="project" value="UniProtKB-EC"/>
</dbReference>
<gene>
    <name evidence="4" type="ORF">ACFQMK_03795</name>
</gene>
<dbReference type="GO" id="GO:0003677">
    <property type="term" value="F:DNA binding"/>
    <property type="evidence" value="ECO:0007669"/>
    <property type="project" value="UniProtKB-KW"/>
</dbReference>
<dbReference type="InterPro" id="IPR029464">
    <property type="entry name" value="HSDR_N"/>
</dbReference>
<evidence type="ECO:0000256" key="2">
    <source>
        <dbReference type="SAM" id="MobiDB-lite"/>
    </source>
</evidence>
<dbReference type="EMBL" id="JBHSZZ010000017">
    <property type="protein sequence ID" value="MFC7186021.1"/>
    <property type="molecule type" value="Genomic_DNA"/>
</dbReference>
<proteinExistence type="predicted"/>
<dbReference type="AlphaFoldDB" id="A0ABD5Y9I3"/>
<dbReference type="Pfam" id="PF13588">
    <property type="entry name" value="HSDR_N_2"/>
    <property type="match status" value="1"/>
</dbReference>
<evidence type="ECO:0000259" key="3">
    <source>
        <dbReference type="Pfam" id="PF13588"/>
    </source>
</evidence>
<keyword evidence="5" id="KW-1185">Reference proteome</keyword>
<keyword evidence="1" id="KW-0175">Coiled coil</keyword>
<dbReference type="GO" id="GO:0005524">
    <property type="term" value="F:ATP binding"/>
    <property type="evidence" value="ECO:0007669"/>
    <property type="project" value="UniProtKB-KW"/>
</dbReference>
<comment type="caution">
    <text evidence="4">The sequence shown here is derived from an EMBL/GenBank/DDBJ whole genome shotgun (WGS) entry which is preliminary data.</text>
</comment>
<keyword evidence="4" id="KW-0255">Endonuclease</keyword>
<dbReference type="GO" id="GO:0009307">
    <property type="term" value="P:DNA restriction-modification system"/>
    <property type="evidence" value="ECO:0007669"/>
    <property type="project" value="UniProtKB-KW"/>
</dbReference>
<protein>
    <submittedName>
        <fullName evidence="4">Type I restriction endonuclease</fullName>
    </submittedName>
</protein>
<dbReference type="Proteomes" id="UP001596390">
    <property type="component" value="Unassembled WGS sequence"/>
</dbReference>
<evidence type="ECO:0000313" key="5">
    <source>
        <dbReference type="Proteomes" id="UP001596390"/>
    </source>
</evidence>
<keyword evidence="4" id="KW-0540">Nuclease</keyword>
<sequence>MDEDAVRTYVDHAQATIEAAPQMDEANTKAALLRDFLDLLDWTIPDNTQLEYSVKAFGKTYKVDYALILEGAPVAFLEAKGVDTTLTETHREQLAAYLKNEDVNLGILTNGEEYEFYRREVIDSKVNVNTLGQADLQSLPDNITTLSAFTKDAIQNEEWVTILDRIRELREARSALEVEKDELAAEVANLFAERVSEKLASPAESQAKEMIDRLIRDIESEIDDSGSTDSPTPEVSESVTARERSDDDLYRIQLSDGEAVLTEFEETQQASAFVGVVDYLVRNHDLISKLEPLPYIPGRTRPIIHKQTSSGEKEMKQPRELTGGHYVEVNLSSGQKQRELARLVEQCGLHVEFDGPW</sequence>
<evidence type="ECO:0000313" key="4">
    <source>
        <dbReference type="EMBL" id="MFC7186021.1"/>
    </source>
</evidence>